<dbReference type="AlphaFoldDB" id="A0A0M8MB29"/>
<evidence type="ECO:0000256" key="1">
    <source>
        <dbReference type="SAM" id="SignalP"/>
    </source>
</evidence>
<evidence type="ECO:0008006" key="4">
    <source>
        <dbReference type="Google" id="ProtNLM"/>
    </source>
</evidence>
<dbReference type="RefSeq" id="WP_054406007.1">
    <property type="nucleotide sequence ID" value="NZ_FOYA01000004.1"/>
</dbReference>
<proteinExistence type="predicted"/>
<comment type="caution">
    <text evidence="2">The sequence shown here is derived from an EMBL/GenBank/DDBJ whole genome shotgun (WGS) entry which is preliminary data.</text>
</comment>
<protein>
    <recommendedName>
        <fullName evidence="4">WG repeat-containing protein</fullName>
    </recommendedName>
</protein>
<dbReference type="OrthoDB" id="1248222at2"/>
<feature type="signal peptide" evidence="1">
    <location>
        <begin position="1"/>
        <end position="19"/>
    </location>
</feature>
<sequence>MLKKLLSLLITISCLSAKAQKPLHITVDATYFDPASTTFYKPLNSGNALVYYIDIDFDDNTMEYTVKPLERKTVNLEAHLKMQGKSLSYLVPMANIKKGSTGYDKKLETLASRSLPKTTQTSNYYTGFQVVNPYYFAVVHHRGSKDKESNEYSYHLDVTYTRFATIVVNNCFTIYTNDNQCHIANYNGESYLYISEEPQTLHGTFPSKEFTTLLRKTYPVGENVTHNGKMGVMGYKSNKILIPTKYDSIFNDGNTLIIAYKKEKPHLFYRTGEEVKIKKLRAVYRGNDLSVLTGNKVSWLSPEGKLTDSVPLRLVCGGSSFEMEHIYKKDNSYILSKYLMEADSLFTKEWVLGSDTTFSNVSLIMGEARINFNTRYILAETPDGKKGIISPAENGYTITINPDYQEITGYFNNLLRIDTKNGLCGYYPLNKEAKYTRLARFEKGFARFTLPNGKQGWLAMDGTEYLDE</sequence>
<evidence type="ECO:0000313" key="2">
    <source>
        <dbReference type="EMBL" id="KOS04954.1"/>
    </source>
</evidence>
<accession>A0A0M8MB29</accession>
<name>A0A0M8MB29_9FLAO</name>
<dbReference type="EMBL" id="LIYD01000005">
    <property type="protein sequence ID" value="KOS04954.1"/>
    <property type="molecule type" value="Genomic_DNA"/>
</dbReference>
<dbReference type="Proteomes" id="UP000037755">
    <property type="component" value="Unassembled WGS sequence"/>
</dbReference>
<keyword evidence="3" id="KW-1185">Reference proteome</keyword>
<feature type="chain" id="PRO_5005818188" description="WG repeat-containing protein" evidence="1">
    <location>
        <begin position="20"/>
        <end position="468"/>
    </location>
</feature>
<organism evidence="2 3">
    <name type="scientific">Flavobacterium akiainvivens</name>
    <dbReference type="NCBI Taxonomy" id="1202724"/>
    <lineage>
        <taxon>Bacteria</taxon>
        <taxon>Pseudomonadati</taxon>
        <taxon>Bacteroidota</taxon>
        <taxon>Flavobacteriia</taxon>
        <taxon>Flavobacteriales</taxon>
        <taxon>Flavobacteriaceae</taxon>
        <taxon>Flavobacterium</taxon>
    </lineage>
</organism>
<reference evidence="2 3" key="1">
    <citation type="submission" date="2015-08" db="EMBL/GenBank/DDBJ databases">
        <title>Whole genome sequence of Flavobacterium akiainvivens IK-1T, from decaying Wikstroemia oahuensis, an endemic Hawaiian shrub.</title>
        <authorList>
            <person name="Wan X."/>
            <person name="Hou S."/>
            <person name="Saito J."/>
            <person name="Donachie S."/>
        </authorList>
    </citation>
    <scope>NUCLEOTIDE SEQUENCE [LARGE SCALE GENOMIC DNA]</scope>
    <source>
        <strain evidence="2 3">IK-1</strain>
    </source>
</reference>
<keyword evidence="1" id="KW-0732">Signal</keyword>
<gene>
    <name evidence="2" type="ORF">AM493_02050</name>
</gene>
<dbReference type="PATRIC" id="fig|1202724.3.peg.418"/>
<evidence type="ECO:0000313" key="3">
    <source>
        <dbReference type="Proteomes" id="UP000037755"/>
    </source>
</evidence>